<dbReference type="KEGG" id="lez:GLE_1331"/>
<dbReference type="AlphaFoldDB" id="A0A0S2DDY3"/>
<dbReference type="EMBL" id="CP013140">
    <property type="protein sequence ID" value="ALN56688.1"/>
    <property type="molecule type" value="Genomic_DNA"/>
</dbReference>
<evidence type="ECO:0000313" key="2">
    <source>
        <dbReference type="Proteomes" id="UP000061569"/>
    </source>
</evidence>
<proteinExistence type="predicted"/>
<dbReference type="Proteomes" id="UP000061569">
    <property type="component" value="Chromosome"/>
</dbReference>
<accession>A0A0S2DDY3</accession>
<protein>
    <submittedName>
        <fullName evidence="1">Uncharacterized protein</fullName>
    </submittedName>
</protein>
<sequence length="61" mass="6687">MDAIAGQYFHRRKLQVVRGSDEDTLASRHCGKDRLGCTGAAGPSGAGNRDRLGRRRLWAAF</sequence>
<dbReference type="STRING" id="69.GLE_1331"/>
<organism evidence="1 2">
    <name type="scientific">Lysobacter enzymogenes</name>
    <dbReference type="NCBI Taxonomy" id="69"/>
    <lineage>
        <taxon>Bacteria</taxon>
        <taxon>Pseudomonadati</taxon>
        <taxon>Pseudomonadota</taxon>
        <taxon>Gammaproteobacteria</taxon>
        <taxon>Lysobacterales</taxon>
        <taxon>Lysobacteraceae</taxon>
        <taxon>Lysobacter</taxon>
    </lineage>
</organism>
<name>A0A0S2DDY3_LYSEN</name>
<reference evidence="1 2" key="1">
    <citation type="submission" date="2015-11" db="EMBL/GenBank/DDBJ databases">
        <title>Genome sequences of Lysobacter enzymogenes strain C3 and Lysobacter antibioticus ATCC 29479.</title>
        <authorList>
            <person name="Kobayashi D.Y."/>
        </authorList>
    </citation>
    <scope>NUCLEOTIDE SEQUENCE [LARGE SCALE GENOMIC DNA]</scope>
    <source>
        <strain evidence="1 2">C3</strain>
    </source>
</reference>
<gene>
    <name evidence="1" type="ORF">GLE_1331</name>
</gene>
<evidence type="ECO:0000313" key="1">
    <source>
        <dbReference type="EMBL" id="ALN56688.1"/>
    </source>
</evidence>